<evidence type="ECO:0000313" key="3">
    <source>
        <dbReference type="Proteomes" id="UP001574169"/>
    </source>
</evidence>
<gene>
    <name evidence="2" type="ORF">AAGV28_12295</name>
</gene>
<comment type="caution">
    <text evidence="2">The sequence shown here is derived from an EMBL/GenBank/DDBJ whole genome shotgun (WGS) entry which is preliminary data.</text>
</comment>
<dbReference type="Proteomes" id="UP001574169">
    <property type="component" value="Unassembled WGS sequence"/>
</dbReference>
<dbReference type="Pfam" id="PF19765">
    <property type="entry name" value="DUF6252"/>
    <property type="match status" value="1"/>
</dbReference>
<proteinExistence type="predicted"/>
<accession>A0ABV4TDJ5</accession>
<keyword evidence="3" id="KW-1185">Reference proteome</keyword>
<protein>
    <submittedName>
        <fullName evidence="2">DUF6252 family protein</fullName>
    </submittedName>
</protein>
<evidence type="ECO:0000256" key="1">
    <source>
        <dbReference type="SAM" id="SignalP"/>
    </source>
</evidence>
<name>A0ABV4TDJ5_9FLAO</name>
<dbReference type="InterPro" id="IPR046219">
    <property type="entry name" value="DUF6252"/>
</dbReference>
<feature type="chain" id="PRO_5045808251" evidence="1">
    <location>
        <begin position="19"/>
        <end position="159"/>
    </location>
</feature>
<organism evidence="2 3">
    <name type="scientific">Flavobacterium zubiriense</name>
    <dbReference type="NCBI Taxonomy" id="3138075"/>
    <lineage>
        <taxon>Bacteria</taxon>
        <taxon>Pseudomonadati</taxon>
        <taxon>Bacteroidota</taxon>
        <taxon>Flavobacteriia</taxon>
        <taxon>Flavobacteriales</taxon>
        <taxon>Flavobacteriaceae</taxon>
        <taxon>Flavobacterium</taxon>
    </lineage>
</organism>
<evidence type="ECO:0000313" key="2">
    <source>
        <dbReference type="EMBL" id="MFA9192148.1"/>
    </source>
</evidence>
<dbReference type="PROSITE" id="PS51257">
    <property type="entry name" value="PROKAR_LIPOPROTEIN"/>
    <property type="match status" value="1"/>
</dbReference>
<keyword evidence="1" id="KW-0732">Signal</keyword>
<feature type="signal peptide" evidence="1">
    <location>
        <begin position="1"/>
        <end position="18"/>
    </location>
</feature>
<dbReference type="RefSeq" id="WP_373407103.1">
    <property type="nucleotide sequence ID" value="NZ_JBCFQL010000012.1"/>
</dbReference>
<dbReference type="EMBL" id="JBCFQL010000012">
    <property type="protein sequence ID" value="MFA9192148.1"/>
    <property type="molecule type" value="Genomic_DNA"/>
</dbReference>
<sequence>MKKLFLFLIALFSLFSCEEDVRFNNPSFQANKDNVFWRAIQSTATVNPGGTLIIEAYTATEIVTLKTSSVTSGTYFIGTTPMNTATYVFTDPLTKESLTFSSGFGVGNGEIVITEYNQIEKTISGTFKFNIENIFNDPLAEATLNFQHGFFYKIPITVN</sequence>
<reference evidence="2 3" key="1">
    <citation type="submission" date="2024-04" db="EMBL/GenBank/DDBJ databases">
        <title>New Clade of Flavobacterium.</title>
        <authorList>
            <person name="Matos L."/>
            <person name="Proenca D.N."/>
            <person name="Fransisco R.M."/>
            <person name="Chung A.P."/>
            <person name="Maccario L."/>
            <person name="Sorensen S.J."/>
            <person name="Morais P.V."/>
        </authorList>
    </citation>
    <scope>NUCLEOTIDE SEQUENCE [LARGE SCALE GENOMIC DNA]</scope>
    <source>
        <strain evidence="2 3">FZUC8N2.13</strain>
    </source>
</reference>